<dbReference type="EMBL" id="CM042881">
    <property type="protein sequence ID" value="KAI4384747.1"/>
    <property type="molecule type" value="Genomic_DNA"/>
</dbReference>
<name>A0ACB9S0F7_9MYRT</name>
<sequence length="69" mass="7748">MENTITYEFQEWGGTLHKHMIVGLMTCFVQPFLRTSNKFRAGADPTGSDGDGYRSLCQMGGVNEKFLKV</sequence>
<gene>
    <name evidence="1" type="ORF">MLD38_002858</name>
</gene>
<evidence type="ECO:0000313" key="2">
    <source>
        <dbReference type="Proteomes" id="UP001057402"/>
    </source>
</evidence>
<proteinExistence type="predicted"/>
<reference evidence="2" key="1">
    <citation type="journal article" date="2023" name="Front. Plant Sci.">
        <title>Chromosomal-level genome assembly of Melastoma candidum provides insights into trichome evolution.</title>
        <authorList>
            <person name="Zhong Y."/>
            <person name="Wu W."/>
            <person name="Sun C."/>
            <person name="Zou P."/>
            <person name="Liu Y."/>
            <person name="Dai S."/>
            <person name="Zhou R."/>
        </authorList>
    </citation>
    <scope>NUCLEOTIDE SEQUENCE [LARGE SCALE GENOMIC DNA]</scope>
</reference>
<organism evidence="1 2">
    <name type="scientific">Melastoma candidum</name>
    <dbReference type="NCBI Taxonomy" id="119954"/>
    <lineage>
        <taxon>Eukaryota</taxon>
        <taxon>Viridiplantae</taxon>
        <taxon>Streptophyta</taxon>
        <taxon>Embryophyta</taxon>
        <taxon>Tracheophyta</taxon>
        <taxon>Spermatophyta</taxon>
        <taxon>Magnoliopsida</taxon>
        <taxon>eudicotyledons</taxon>
        <taxon>Gunneridae</taxon>
        <taxon>Pentapetalae</taxon>
        <taxon>rosids</taxon>
        <taxon>malvids</taxon>
        <taxon>Myrtales</taxon>
        <taxon>Melastomataceae</taxon>
        <taxon>Melastomatoideae</taxon>
        <taxon>Melastomateae</taxon>
        <taxon>Melastoma</taxon>
    </lineage>
</organism>
<protein>
    <submittedName>
        <fullName evidence="1">Uncharacterized protein</fullName>
    </submittedName>
</protein>
<keyword evidence="2" id="KW-1185">Reference proteome</keyword>
<evidence type="ECO:0000313" key="1">
    <source>
        <dbReference type="EMBL" id="KAI4384747.1"/>
    </source>
</evidence>
<comment type="caution">
    <text evidence="1">The sequence shown here is derived from an EMBL/GenBank/DDBJ whole genome shotgun (WGS) entry which is preliminary data.</text>
</comment>
<dbReference type="Proteomes" id="UP001057402">
    <property type="component" value="Chromosome 2"/>
</dbReference>
<accession>A0ACB9S0F7</accession>